<sequence length="900" mass="91804">MRVDPFPDQRARIPFAVIGALLLVTSATLATGIAVKPSQTGYDAGPAIGASWSAAGAAAERAALTASVDAARSPVVAVANTSYGRALNASQPFRDALRLRIYVGVRDALAASPVTVEGVRAVASLPPIETPADARAAVERVTLAGVDDGSALRVHVRDVTVTATRNGAVIERIARPLVVTAPTPVLAVHGRVATFEERLNTGVFAGSGLARRATASLTVLAETRGLAQYGGAPVDNVVANRHVALVTNRGVVALQRAAFGAADPDARAATRRAAVATAGRDALAGVGVAAANANVTAANGSSAAATVADATADLHPGAASPQPVPLAPVADDAFVASVDGGGFDAALSRAYAVDVRLATRVGDANASVAAPPTPAGYRHHATLHRTVSRDNRTRAVAVTVGVRLHTDAALPVVGDDSRWLASAAVRRAVRSALPDSVGERALDGALDDSFTVEPTVSGARRAAALDALAETHATLRTVTSHVDRRSFLDGEPLASLTTAVDAAVDTDTAGATTLRERAAVAVRASYADRVRALVEDRRSTLARAQSRIGDALAERDVPTTPPPVAGPAAPPVAMRVSSEPAYLSLARVTPTDAAVESAHYPLGARNTNLATIPSEDLADAVLDIVFGDRRERVALATAAGTLRAADEVPVADAGLRRGVSASVESARDGLDTALDTHTALSANEREQALDAGFGQYGTVAARGLAVANGSVAESVAAAANEREGGRSGVLAARLRVALRDLESSGALSVGESTVSSARASVESSVRDAAHRAVADATQSAGERAVERSALRLLPAGIPLLPLPGQWYVTVNAWDVAAHGGYERFEVAAALGRPGVGDGSLRYVREDAPVAVDVDGDGVPETLGRNARLDFAYRTGVVVVVPPGPRGVGDVGDADERSAGW</sequence>
<proteinExistence type="predicted"/>
<dbReference type="Pfam" id="PF23957">
    <property type="entry name" value="DUF7286"/>
    <property type="match status" value="1"/>
</dbReference>
<evidence type="ECO:0000313" key="2">
    <source>
        <dbReference type="Proteomes" id="UP000628840"/>
    </source>
</evidence>
<dbReference type="Proteomes" id="UP000628840">
    <property type="component" value="Unassembled WGS sequence"/>
</dbReference>
<protein>
    <submittedName>
        <fullName evidence="1">Uncharacterized protein</fullName>
    </submittedName>
</protein>
<dbReference type="AlphaFoldDB" id="A0A830F9E9"/>
<reference evidence="1 2" key="1">
    <citation type="journal article" date="2019" name="Int. J. Syst. Evol. Microbiol.">
        <title>The Global Catalogue of Microorganisms (GCM) 10K type strain sequencing project: providing services to taxonomists for standard genome sequencing and annotation.</title>
        <authorList>
            <consortium name="The Broad Institute Genomics Platform"/>
            <consortium name="The Broad Institute Genome Sequencing Center for Infectious Disease"/>
            <person name="Wu L."/>
            <person name="Ma J."/>
        </authorList>
    </citation>
    <scope>NUCLEOTIDE SEQUENCE [LARGE SCALE GENOMIC DNA]</scope>
    <source>
        <strain evidence="1 2">JCM 19585</strain>
    </source>
</reference>
<organism evidence="1 2">
    <name type="scientific">Halarchaeum grantii</name>
    <dbReference type="NCBI Taxonomy" id="1193105"/>
    <lineage>
        <taxon>Archaea</taxon>
        <taxon>Methanobacteriati</taxon>
        <taxon>Methanobacteriota</taxon>
        <taxon>Stenosarchaea group</taxon>
        <taxon>Halobacteria</taxon>
        <taxon>Halobacteriales</taxon>
        <taxon>Halobacteriaceae</taxon>
    </lineage>
</organism>
<keyword evidence="2" id="KW-1185">Reference proteome</keyword>
<dbReference type="RefSeq" id="WP_188882004.1">
    <property type="nucleotide sequence ID" value="NZ_BMPF01000002.1"/>
</dbReference>
<dbReference type="EMBL" id="BMPF01000002">
    <property type="protein sequence ID" value="GGL32533.1"/>
    <property type="molecule type" value="Genomic_DNA"/>
</dbReference>
<evidence type="ECO:0000313" key="1">
    <source>
        <dbReference type="EMBL" id="GGL32533.1"/>
    </source>
</evidence>
<dbReference type="InterPro" id="IPR055710">
    <property type="entry name" value="DUF7286"/>
</dbReference>
<accession>A0A830F9E9</accession>
<dbReference type="OrthoDB" id="124691at2157"/>
<name>A0A830F9E9_9EURY</name>
<gene>
    <name evidence="1" type="ORF">GCM10009037_15210</name>
</gene>
<comment type="caution">
    <text evidence="1">The sequence shown here is derived from an EMBL/GenBank/DDBJ whole genome shotgun (WGS) entry which is preliminary data.</text>
</comment>